<organism evidence="1 2">
    <name type="scientific">Plakobranchus ocellatus</name>
    <dbReference type="NCBI Taxonomy" id="259542"/>
    <lineage>
        <taxon>Eukaryota</taxon>
        <taxon>Metazoa</taxon>
        <taxon>Spiralia</taxon>
        <taxon>Lophotrochozoa</taxon>
        <taxon>Mollusca</taxon>
        <taxon>Gastropoda</taxon>
        <taxon>Heterobranchia</taxon>
        <taxon>Euthyneura</taxon>
        <taxon>Panpulmonata</taxon>
        <taxon>Sacoglossa</taxon>
        <taxon>Placobranchoidea</taxon>
        <taxon>Plakobranchidae</taxon>
        <taxon>Plakobranchus</taxon>
    </lineage>
</organism>
<proteinExistence type="predicted"/>
<dbReference type="EMBL" id="BLXT01006957">
    <property type="protein sequence ID" value="GFO35104.1"/>
    <property type="molecule type" value="Genomic_DNA"/>
</dbReference>
<comment type="caution">
    <text evidence="1">The sequence shown here is derived from an EMBL/GenBank/DDBJ whole genome shotgun (WGS) entry which is preliminary data.</text>
</comment>
<accession>A0AAV4CT69</accession>
<evidence type="ECO:0000313" key="1">
    <source>
        <dbReference type="EMBL" id="GFO35104.1"/>
    </source>
</evidence>
<gene>
    <name evidence="1" type="ORF">PoB_006160900</name>
</gene>
<dbReference type="AlphaFoldDB" id="A0AAV4CT69"/>
<dbReference type="Proteomes" id="UP000735302">
    <property type="component" value="Unassembled WGS sequence"/>
</dbReference>
<reference evidence="1 2" key="1">
    <citation type="journal article" date="2021" name="Elife">
        <title>Chloroplast acquisition without the gene transfer in kleptoplastic sea slugs, Plakobranchus ocellatus.</title>
        <authorList>
            <person name="Maeda T."/>
            <person name="Takahashi S."/>
            <person name="Yoshida T."/>
            <person name="Shimamura S."/>
            <person name="Takaki Y."/>
            <person name="Nagai Y."/>
            <person name="Toyoda A."/>
            <person name="Suzuki Y."/>
            <person name="Arimoto A."/>
            <person name="Ishii H."/>
            <person name="Satoh N."/>
            <person name="Nishiyama T."/>
            <person name="Hasebe M."/>
            <person name="Maruyama T."/>
            <person name="Minagawa J."/>
            <person name="Obokata J."/>
            <person name="Shigenobu S."/>
        </authorList>
    </citation>
    <scope>NUCLEOTIDE SEQUENCE [LARGE SCALE GENOMIC DNA]</scope>
</reference>
<protein>
    <submittedName>
        <fullName evidence="1">Uncharacterized protein</fullName>
    </submittedName>
</protein>
<evidence type="ECO:0000313" key="2">
    <source>
        <dbReference type="Proteomes" id="UP000735302"/>
    </source>
</evidence>
<sequence>MSLILYRYKFRVSPLELILISGFLPSFGLGIDCGFEPVTKSYLHISYATYRVIIFPGVHSRFRSCAGFGMTEMFLLIVYRQFTKGDLRFSGPPSGQGPVAGLEPATEGYLQISGRTR</sequence>
<keyword evidence="2" id="KW-1185">Reference proteome</keyword>
<name>A0AAV4CT69_9GAST</name>